<dbReference type="AlphaFoldDB" id="A0A427B4X9"/>
<name>A0A427B4X9_ENSVE</name>
<evidence type="ECO:0000313" key="1">
    <source>
        <dbReference type="EMBL" id="RRT83534.1"/>
    </source>
</evidence>
<sequence>MSELLTEACAVYGDGLAPDGFGAMAGLEELLLHAHLLASQTLSKHLRRVHISNYALILTCQFLDRTFMVLILTPSVSS</sequence>
<evidence type="ECO:0000313" key="2">
    <source>
        <dbReference type="Proteomes" id="UP000287651"/>
    </source>
</evidence>
<proteinExistence type="predicted"/>
<accession>A0A427B4X9</accession>
<protein>
    <submittedName>
        <fullName evidence="1">Uncharacterized protein</fullName>
    </submittedName>
</protein>
<organism evidence="1 2">
    <name type="scientific">Ensete ventricosum</name>
    <name type="common">Abyssinian banana</name>
    <name type="synonym">Musa ensete</name>
    <dbReference type="NCBI Taxonomy" id="4639"/>
    <lineage>
        <taxon>Eukaryota</taxon>
        <taxon>Viridiplantae</taxon>
        <taxon>Streptophyta</taxon>
        <taxon>Embryophyta</taxon>
        <taxon>Tracheophyta</taxon>
        <taxon>Spermatophyta</taxon>
        <taxon>Magnoliopsida</taxon>
        <taxon>Liliopsida</taxon>
        <taxon>Zingiberales</taxon>
        <taxon>Musaceae</taxon>
        <taxon>Ensete</taxon>
    </lineage>
</organism>
<reference evidence="1 2" key="1">
    <citation type="journal article" date="2014" name="Agronomy (Basel)">
        <title>A Draft Genome Sequence for Ensete ventricosum, the Drought-Tolerant Tree Against Hunger.</title>
        <authorList>
            <person name="Harrison J."/>
            <person name="Moore K.A."/>
            <person name="Paszkiewicz K."/>
            <person name="Jones T."/>
            <person name="Grant M."/>
            <person name="Ambacheew D."/>
            <person name="Muzemil S."/>
            <person name="Studholme D.J."/>
        </authorList>
    </citation>
    <scope>NUCLEOTIDE SEQUENCE [LARGE SCALE GENOMIC DNA]</scope>
</reference>
<dbReference type="EMBL" id="AMZH03000475">
    <property type="protein sequence ID" value="RRT83534.1"/>
    <property type="molecule type" value="Genomic_DNA"/>
</dbReference>
<comment type="caution">
    <text evidence="1">The sequence shown here is derived from an EMBL/GenBank/DDBJ whole genome shotgun (WGS) entry which is preliminary data.</text>
</comment>
<dbReference type="Proteomes" id="UP000287651">
    <property type="component" value="Unassembled WGS sequence"/>
</dbReference>
<gene>
    <name evidence="1" type="ORF">B296_00007660</name>
</gene>